<comment type="caution">
    <text evidence="1">The sequence shown here is derived from an EMBL/GenBank/DDBJ whole genome shotgun (WGS) entry which is preliminary data.</text>
</comment>
<protein>
    <submittedName>
        <fullName evidence="1">Uncharacterized protein</fullName>
    </submittedName>
</protein>
<sequence length="88" mass="9861">MTCVVLVDGRVFHLPGAPYVTDSTSEIIAPPDAELTALVPLIPDADLLLLIRRLVMGVHRRRFDSRWKVVNRSRLKLARLCIDRALSA</sequence>
<dbReference type="OrthoDB" id="7909673at2"/>
<evidence type="ECO:0000313" key="2">
    <source>
        <dbReference type="Proteomes" id="UP000324738"/>
    </source>
</evidence>
<dbReference type="EMBL" id="VTWH01000002">
    <property type="protein sequence ID" value="KAA0970449.1"/>
    <property type="molecule type" value="Genomic_DNA"/>
</dbReference>
<proteinExistence type="predicted"/>
<accession>A0A5B0DZ30</accession>
<dbReference type="AlphaFoldDB" id="A0A5B0DZ30"/>
<dbReference type="RefSeq" id="WP_149299433.1">
    <property type="nucleotide sequence ID" value="NZ_VTWH01000002.1"/>
</dbReference>
<dbReference type="Proteomes" id="UP000324738">
    <property type="component" value="Unassembled WGS sequence"/>
</dbReference>
<reference evidence="1 2" key="1">
    <citation type="submission" date="2019-08" db="EMBL/GenBank/DDBJ databases">
        <title>Aureimonas fodiniaquatilis sp. nov., isolated from a coal mine wastewater.</title>
        <authorList>
            <person name="Kim W."/>
        </authorList>
    </citation>
    <scope>NUCLEOTIDE SEQUENCE [LARGE SCALE GENOMIC DNA]</scope>
    <source>
        <strain evidence="1 2">CAU 1482</strain>
    </source>
</reference>
<gene>
    <name evidence="1" type="ORF">FPY71_08015</name>
</gene>
<evidence type="ECO:0000313" key="1">
    <source>
        <dbReference type="EMBL" id="KAA0970449.1"/>
    </source>
</evidence>
<name>A0A5B0DZ30_9HYPH</name>
<organism evidence="1 2">
    <name type="scientific">Aureimonas fodinaquatilis</name>
    <dbReference type="NCBI Taxonomy" id="2565783"/>
    <lineage>
        <taxon>Bacteria</taxon>
        <taxon>Pseudomonadati</taxon>
        <taxon>Pseudomonadota</taxon>
        <taxon>Alphaproteobacteria</taxon>
        <taxon>Hyphomicrobiales</taxon>
        <taxon>Aurantimonadaceae</taxon>
        <taxon>Aureimonas</taxon>
    </lineage>
</organism>
<keyword evidence="2" id="KW-1185">Reference proteome</keyword>